<dbReference type="AlphaFoldDB" id="A0A2Z4IEF5"/>
<sequence>MNFTFEEDDSQGDRYHYNMNGIPDTQAKKIFKTHHPENIFLCENDGEINNSVMEVAEMIKSGTIKF</sequence>
<name>A0A2Z4IEF5_9BACT</name>
<evidence type="ECO:0000313" key="1">
    <source>
        <dbReference type="EMBL" id="AWW29026.1"/>
    </source>
</evidence>
<protein>
    <submittedName>
        <fullName evidence="1">Uncharacterized protein</fullName>
    </submittedName>
</protein>
<dbReference type="KEGG" id="est:DN752_02110"/>
<dbReference type="EMBL" id="CP030041">
    <property type="protein sequence ID" value="AWW29026.1"/>
    <property type="molecule type" value="Genomic_DNA"/>
</dbReference>
<accession>A0A2Z4IEF5</accession>
<keyword evidence="2" id="KW-1185">Reference proteome</keyword>
<organism evidence="1 2">
    <name type="scientific">Echinicola strongylocentroti</name>
    <dbReference type="NCBI Taxonomy" id="1795355"/>
    <lineage>
        <taxon>Bacteria</taxon>
        <taxon>Pseudomonadati</taxon>
        <taxon>Bacteroidota</taxon>
        <taxon>Cytophagia</taxon>
        <taxon>Cytophagales</taxon>
        <taxon>Cyclobacteriaceae</taxon>
        <taxon>Echinicola</taxon>
    </lineage>
</organism>
<gene>
    <name evidence="1" type="ORF">DN752_02110</name>
</gene>
<reference evidence="1 2" key="1">
    <citation type="submission" date="2018-06" db="EMBL/GenBank/DDBJ databases">
        <title>Echinicola strongylocentroti sp. nov., isolated from a sea urchin Strongylocentrotus intermedius.</title>
        <authorList>
            <person name="Bae S.S."/>
        </authorList>
    </citation>
    <scope>NUCLEOTIDE SEQUENCE [LARGE SCALE GENOMIC DNA]</scope>
    <source>
        <strain evidence="1 2">MEBiC08714</strain>
    </source>
</reference>
<evidence type="ECO:0000313" key="2">
    <source>
        <dbReference type="Proteomes" id="UP000248688"/>
    </source>
</evidence>
<dbReference type="Proteomes" id="UP000248688">
    <property type="component" value="Chromosome"/>
</dbReference>
<dbReference type="RefSeq" id="WP_112782446.1">
    <property type="nucleotide sequence ID" value="NZ_CP030041.1"/>
</dbReference>
<proteinExistence type="predicted"/>